<evidence type="ECO:0000313" key="2">
    <source>
        <dbReference type="Proteomes" id="UP000010504"/>
    </source>
</evidence>
<accession>A0A829A9I0</accession>
<evidence type="ECO:0000313" key="1">
    <source>
        <dbReference type="EMBL" id="ELB39045.1"/>
    </source>
</evidence>
<gene>
    <name evidence="1" type="ORF">OKA_04879</name>
</gene>
<sequence length="91" mass="10569">MNKELEFVKEELGYIGNTNCTRSSIIKKAEENGLNRTEVKNILDYLIHDYRFNPNGVLVIENMPLSKDALRLKDDKSLSDIESSLDFYRNK</sequence>
<proteinExistence type="predicted"/>
<protein>
    <submittedName>
        <fullName evidence="1">Uncharacterized protein</fullName>
    </submittedName>
</protein>
<dbReference type="Proteomes" id="UP000010504">
    <property type="component" value="Unassembled WGS sequence"/>
</dbReference>
<dbReference type="EMBL" id="AHXS01000019">
    <property type="protein sequence ID" value="ELB39045.1"/>
    <property type="molecule type" value="Genomic_DNA"/>
</dbReference>
<comment type="caution">
    <text evidence="1">The sequence shown here is derived from an EMBL/GenBank/DDBJ whole genome shotgun (WGS) entry which is preliminary data.</text>
</comment>
<organism evidence="1 2">
    <name type="scientific">Enterococcus faecium EnGen0026</name>
    <dbReference type="NCBI Taxonomy" id="1138917"/>
    <lineage>
        <taxon>Bacteria</taxon>
        <taxon>Bacillati</taxon>
        <taxon>Bacillota</taxon>
        <taxon>Bacilli</taxon>
        <taxon>Lactobacillales</taxon>
        <taxon>Enterococcaceae</taxon>
        <taxon>Enterococcus</taxon>
    </lineage>
</organism>
<dbReference type="RefSeq" id="WP_002342957.1">
    <property type="nucleotide sequence ID" value="NZ_KB029917.1"/>
</dbReference>
<dbReference type="AlphaFoldDB" id="A0A829A9I0"/>
<name>A0A829A9I0_ENTFC</name>
<reference evidence="1 2" key="1">
    <citation type="submission" date="2012-12" db="EMBL/GenBank/DDBJ databases">
        <title>The Genome Sequence of Enterococcus faecium E2039.</title>
        <authorList>
            <consortium name="The Broad Institute Genome Sequencing Platform"/>
            <consortium name="The Broad Institute Genome Sequencing Center for Infectious Disease"/>
            <person name="Earl A.M."/>
            <person name="Gilmore M.S."/>
            <person name="van Schaik W."/>
            <person name="Lebreton F."/>
            <person name="Willems R.J."/>
            <person name="Walker B."/>
            <person name="Young S.K."/>
            <person name="Zeng Q."/>
            <person name="Gargeya S."/>
            <person name="Fitzgerald M."/>
            <person name="Haas B."/>
            <person name="Abouelleil A."/>
            <person name="Alvarado L."/>
            <person name="Arachchi H.M."/>
            <person name="Berlin A.M."/>
            <person name="Chapman S.B."/>
            <person name="Dewar J."/>
            <person name="Goldberg J."/>
            <person name="Griggs A."/>
            <person name="Gujja S."/>
            <person name="Hansen M."/>
            <person name="Howarth C."/>
            <person name="Imamovic A."/>
            <person name="Larimer J."/>
            <person name="McCowan C."/>
            <person name="Murphy C."/>
            <person name="Neiman D."/>
            <person name="Pearson M."/>
            <person name="Priest M."/>
            <person name="Roberts A."/>
            <person name="Saif S."/>
            <person name="Shea T."/>
            <person name="Sisk P."/>
            <person name="Sykes S."/>
            <person name="Wortman J."/>
            <person name="Nusbaum C."/>
            <person name="Birren B."/>
        </authorList>
    </citation>
    <scope>NUCLEOTIDE SEQUENCE [LARGE SCALE GENOMIC DNA]</scope>
    <source>
        <strain evidence="1 2">E2039</strain>
    </source>
</reference>